<accession>A0A1E3AYA9</accession>
<dbReference type="Pfam" id="PF02254">
    <property type="entry name" value="TrkA_N"/>
    <property type="match status" value="1"/>
</dbReference>
<evidence type="ECO:0000313" key="8">
    <source>
        <dbReference type="Proteomes" id="UP000095003"/>
    </source>
</evidence>
<dbReference type="EMBL" id="MCGH01000002">
    <property type="protein sequence ID" value="ODM05316.1"/>
    <property type="molecule type" value="Genomic_DNA"/>
</dbReference>
<dbReference type="PATRIC" id="fig|1432052.3.peg.1556"/>
<evidence type="ECO:0000259" key="1">
    <source>
        <dbReference type="PROSITE" id="PS51201"/>
    </source>
</evidence>
<evidence type="ECO:0000313" key="7">
    <source>
        <dbReference type="Proteomes" id="UP000094869"/>
    </source>
</evidence>
<reference evidence="5 7" key="2">
    <citation type="submission" date="2016-08" db="EMBL/GenBank/DDBJ databases">
        <title>Characterization of Isolates of Eisenbergiella tayi Derived from Blood Cultures, Using Whole Genome Sequencing.</title>
        <authorList>
            <person name="Bernier A.-M."/>
            <person name="Burdz T."/>
            <person name="Wiebe D."/>
            <person name="Bernard K."/>
        </authorList>
    </citation>
    <scope>NUCLEOTIDE SEQUENCE [LARGE SCALE GENOMIC DNA]</scope>
    <source>
        <strain evidence="5 7">NML120146</strain>
    </source>
</reference>
<dbReference type="SUPFAM" id="SSF51735">
    <property type="entry name" value="NAD(P)-binding Rossmann-fold domains"/>
    <property type="match status" value="1"/>
</dbReference>
<sequence length="216" mass="24320">MKTVLIIGMGRFGQHLCRKMLKLNNEVMIVDRNEEAMEDLLPLVTNAKIGDCTNEEVLHSLGIGNFDLCFVCIGTNFQSSLEITSLLKEAGAKYVISKATRDIQAKFLLRNGADAVVYPEKDIAERIAVRYSADNVFDYIELDEEYSIYEIPPLREWIGKTIGEVDFRARLNSSIIGTKLNGITSFLPGADHVFRADEHLMVIGKKKDIDKILKHL</sequence>
<protein>
    <submittedName>
        <fullName evidence="4">Ktr system potassium uptake protein A</fullName>
    </submittedName>
    <submittedName>
        <fullName evidence="5">Potassium transporter TrkA</fullName>
    </submittedName>
</protein>
<evidence type="ECO:0000313" key="6">
    <source>
        <dbReference type="Proteomes" id="UP000094067"/>
    </source>
</evidence>
<dbReference type="GO" id="GO:0006813">
    <property type="term" value="P:potassium ion transport"/>
    <property type="evidence" value="ECO:0007669"/>
    <property type="project" value="InterPro"/>
</dbReference>
<dbReference type="AlphaFoldDB" id="A0A1E3AYA9"/>
<dbReference type="PROSITE" id="PS51202">
    <property type="entry name" value="RCK_C"/>
    <property type="match status" value="1"/>
</dbReference>
<dbReference type="EMBL" id="MEHD01000015">
    <property type="protein sequence ID" value="ODR59312.1"/>
    <property type="molecule type" value="Genomic_DNA"/>
</dbReference>
<reference evidence="6 8" key="1">
    <citation type="submission" date="2016-07" db="EMBL/GenBank/DDBJ databases">
        <title>Characterization of isolates of Eisenbergiella tayi derived from blood cultures, using whole genome sequencing.</title>
        <authorList>
            <person name="Burdz T."/>
            <person name="Wiebe D."/>
            <person name="Huynh C."/>
            <person name="Bernard K."/>
        </authorList>
    </citation>
    <scope>NUCLEOTIDE SEQUENCE [LARGE SCALE GENOMIC DNA]</scope>
    <source>
        <strain evidence="3 6">NML 110608</strain>
        <strain evidence="4 8">NML 120489</strain>
    </source>
</reference>
<gene>
    <name evidence="4" type="primary">ktrA_1</name>
    <name evidence="3" type="synonym">ktrA_2</name>
    <name evidence="4" type="ORF">BEH84_01421</name>
    <name evidence="3" type="ORF">BEI61_01201</name>
    <name evidence="5" type="ORF">BEI63_07350</name>
</gene>
<dbReference type="InterPro" id="IPR036291">
    <property type="entry name" value="NAD(P)-bd_dom_sf"/>
</dbReference>
<dbReference type="InterPro" id="IPR003148">
    <property type="entry name" value="RCK_N"/>
</dbReference>
<dbReference type="InterPro" id="IPR050721">
    <property type="entry name" value="Trk_Ktr_HKT_K-transport"/>
</dbReference>
<dbReference type="InterPro" id="IPR036721">
    <property type="entry name" value="RCK_C_sf"/>
</dbReference>
<dbReference type="GeneID" id="93299909"/>
<dbReference type="EMBL" id="MCGI01000001">
    <property type="protein sequence ID" value="ODM13702.1"/>
    <property type="molecule type" value="Genomic_DNA"/>
</dbReference>
<dbReference type="PANTHER" id="PTHR43833:SF7">
    <property type="entry name" value="KTR SYSTEM POTASSIUM UPTAKE PROTEIN C"/>
    <property type="match status" value="1"/>
</dbReference>
<comment type="caution">
    <text evidence="4">The sequence shown here is derived from an EMBL/GenBank/DDBJ whole genome shotgun (WGS) entry which is preliminary data.</text>
</comment>
<dbReference type="SUPFAM" id="SSF116726">
    <property type="entry name" value="TrkA C-terminal domain-like"/>
    <property type="match status" value="1"/>
</dbReference>
<dbReference type="PROSITE" id="PS51201">
    <property type="entry name" value="RCK_N"/>
    <property type="match status" value="1"/>
</dbReference>
<feature type="domain" description="RCK N-terminal" evidence="1">
    <location>
        <begin position="1"/>
        <end position="117"/>
    </location>
</feature>
<dbReference type="RefSeq" id="WP_009255949.1">
    <property type="nucleotide sequence ID" value="NZ_BAABXS010000002.1"/>
</dbReference>
<feature type="domain" description="RCK C-terminal" evidence="2">
    <location>
        <begin position="134"/>
        <end position="216"/>
    </location>
</feature>
<keyword evidence="7" id="KW-1185">Reference proteome</keyword>
<dbReference type="PANTHER" id="PTHR43833">
    <property type="entry name" value="POTASSIUM CHANNEL PROTEIN 2-RELATED-RELATED"/>
    <property type="match status" value="1"/>
</dbReference>
<dbReference type="GO" id="GO:0008324">
    <property type="term" value="F:monoatomic cation transmembrane transporter activity"/>
    <property type="evidence" value="ECO:0007669"/>
    <property type="project" value="InterPro"/>
</dbReference>
<evidence type="ECO:0000259" key="2">
    <source>
        <dbReference type="PROSITE" id="PS51202"/>
    </source>
</evidence>
<evidence type="ECO:0000313" key="4">
    <source>
        <dbReference type="EMBL" id="ODM13702.1"/>
    </source>
</evidence>
<proteinExistence type="predicted"/>
<evidence type="ECO:0000313" key="5">
    <source>
        <dbReference type="EMBL" id="ODR59312.1"/>
    </source>
</evidence>
<dbReference type="Gene3D" id="3.30.70.1450">
    <property type="entry name" value="Regulator of K+ conductance, C-terminal domain"/>
    <property type="match status" value="1"/>
</dbReference>
<name>A0A1E3AYA9_9FIRM</name>
<dbReference type="Pfam" id="PF02080">
    <property type="entry name" value="TrkA_C"/>
    <property type="match status" value="1"/>
</dbReference>
<dbReference type="Gene3D" id="3.40.50.720">
    <property type="entry name" value="NAD(P)-binding Rossmann-like Domain"/>
    <property type="match status" value="1"/>
</dbReference>
<dbReference type="Proteomes" id="UP000094067">
    <property type="component" value="Unassembled WGS sequence"/>
</dbReference>
<evidence type="ECO:0000313" key="3">
    <source>
        <dbReference type="EMBL" id="ODM05316.1"/>
    </source>
</evidence>
<dbReference type="Proteomes" id="UP000095003">
    <property type="component" value="Unassembled WGS sequence"/>
</dbReference>
<dbReference type="Proteomes" id="UP000094869">
    <property type="component" value="Unassembled WGS sequence"/>
</dbReference>
<dbReference type="InterPro" id="IPR006037">
    <property type="entry name" value="RCK_C"/>
</dbReference>
<organism evidence="4 8">
    <name type="scientific">Eisenbergiella tayi</name>
    <dbReference type="NCBI Taxonomy" id="1432052"/>
    <lineage>
        <taxon>Bacteria</taxon>
        <taxon>Bacillati</taxon>
        <taxon>Bacillota</taxon>
        <taxon>Clostridia</taxon>
        <taxon>Lachnospirales</taxon>
        <taxon>Lachnospiraceae</taxon>
        <taxon>Eisenbergiella</taxon>
    </lineage>
</organism>